<dbReference type="RefSeq" id="WP_407800033.1">
    <property type="nucleotide sequence ID" value="NZ_JBJNUX010000003.1"/>
</dbReference>
<reference evidence="1 2" key="1">
    <citation type="submission" date="2024-12" db="EMBL/GenBank/DDBJ databases">
        <title>Pseudomonas species isolated from Lotus nodules promote plant growth.</title>
        <authorList>
            <person name="Yu Y.-H."/>
            <person name="Kurtenbach J."/>
            <person name="Crosbie D."/>
            <person name="Brachmann A."/>
            <person name="Marin M."/>
        </authorList>
    </citation>
    <scope>NUCLEOTIDE SEQUENCE [LARGE SCALE GENOMIC DNA]</scope>
    <source>
        <strain evidence="1 2">PLb11B</strain>
    </source>
</reference>
<dbReference type="EMBL" id="JBJNUY010000007">
    <property type="protein sequence ID" value="MFL9000464.1"/>
    <property type="molecule type" value="Genomic_DNA"/>
</dbReference>
<organism evidence="1 2">
    <name type="scientific">Pseudomonas azerbaijanorientalis</name>
    <dbReference type="NCBI Taxonomy" id="2842350"/>
    <lineage>
        <taxon>Bacteria</taxon>
        <taxon>Pseudomonadati</taxon>
        <taxon>Pseudomonadota</taxon>
        <taxon>Gammaproteobacteria</taxon>
        <taxon>Pseudomonadales</taxon>
        <taxon>Pseudomonadaceae</taxon>
        <taxon>Pseudomonas</taxon>
    </lineage>
</organism>
<proteinExistence type="predicted"/>
<evidence type="ECO:0008006" key="3">
    <source>
        <dbReference type="Google" id="ProtNLM"/>
    </source>
</evidence>
<gene>
    <name evidence="1" type="ORF">ACJ8NA_17695</name>
</gene>
<dbReference type="Proteomes" id="UP001628646">
    <property type="component" value="Unassembled WGS sequence"/>
</dbReference>
<evidence type="ECO:0000313" key="2">
    <source>
        <dbReference type="Proteomes" id="UP001628646"/>
    </source>
</evidence>
<protein>
    <recommendedName>
        <fullName evidence="3">VCBS repeat-containing protein</fullName>
    </recommendedName>
</protein>
<dbReference type="SUPFAM" id="SSF69318">
    <property type="entry name" value="Integrin alpha N-terminal domain"/>
    <property type="match status" value="1"/>
</dbReference>
<name>A0ABW8W8H6_9PSED</name>
<evidence type="ECO:0000313" key="1">
    <source>
        <dbReference type="EMBL" id="MFL9000464.1"/>
    </source>
</evidence>
<dbReference type="InterPro" id="IPR028994">
    <property type="entry name" value="Integrin_alpha_N"/>
</dbReference>
<comment type="caution">
    <text evidence="1">The sequence shown here is derived from an EMBL/GenBank/DDBJ whole genome shotgun (WGS) entry which is preliminary data.</text>
</comment>
<accession>A0ABW8W8H6</accession>
<keyword evidence="2" id="KW-1185">Reference proteome</keyword>
<sequence length="201" mass="22989">MKLFAQRVPARRASLIGPYSMRNSTMRYLKVTAQDRSANGKADTVLLHFFEESSGAEDRLIHKAYALDITADGKVDFQVGDVNNDGKENIKDERLLRSFANAYLQLKWFNRGDTWDRYLKIFTEDFANDGSPDTVRLHFHEGVGKPSDQTIVYTASAYDTNNDGKMDWLIHFDMDNDGDQDAVDQQRVSQLSTAYLLFNWS</sequence>